<dbReference type="PANTHER" id="PTHR43591">
    <property type="entry name" value="METHYLTRANSFERASE"/>
    <property type="match status" value="1"/>
</dbReference>
<dbReference type="PANTHER" id="PTHR43591:SF24">
    <property type="entry name" value="2-METHOXY-6-POLYPRENYL-1,4-BENZOQUINOL METHYLASE, MITOCHONDRIAL"/>
    <property type="match status" value="1"/>
</dbReference>
<accession>A0A1J4TZR2</accession>
<dbReference type="Gene3D" id="3.40.50.150">
    <property type="entry name" value="Vaccinia Virus protein VP39"/>
    <property type="match status" value="1"/>
</dbReference>
<dbReference type="SUPFAM" id="SSF53335">
    <property type="entry name" value="S-adenosyl-L-methionine-dependent methyltransferases"/>
    <property type="match status" value="1"/>
</dbReference>
<dbReference type="Pfam" id="PF08241">
    <property type="entry name" value="Methyltransf_11"/>
    <property type="match status" value="1"/>
</dbReference>
<sequence>MIYMHKKIKYLEAKAGYDIYAEFYDKKLAYLDSFEQFKLLPLFHDIKDKKILDVGCGTGRLSVRLDKMGAQITALDISPKILNILKIKNPKIKTVIADAEKLPFADNSFDIVVSAFLIVHLQNPKIFFAEAYRVLKPEGKFILTNINQKKSPELKTKKGLISIKSYYHRPEKIIEMLEDLAFAIKENIFVKERDILINQLVSTEK</sequence>
<dbReference type="GO" id="GO:0008757">
    <property type="term" value="F:S-adenosylmethionine-dependent methyltransferase activity"/>
    <property type="evidence" value="ECO:0007669"/>
    <property type="project" value="InterPro"/>
</dbReference>
<evidence type="ECO:0000313" key="3">
    <source>
        <dbReference type="Proteomes" id="UP000182465"/>
    </source>
</evidence>
<dbReference type="InterPro" id="IPR013216">
    <property type="entry name" value="Methyltransf_11"/>
</dbReference>
<dbReference type="InterPro" id="IPR029063">
    <property type="entry name" value="SAM-dependent_MTases_sf"/>
</dbReference>
<protein>
    <recommendedName>
        <fullName evidence="1">Methyltransferase type 11 domain-containing protein</fullName>
    </recommendedName>
</protein>
<proteinExistence type="predicted"/>
<dbReference type="Proteomes" id="UP000182465">
    <property type="component" value="Unassembled WGS sequence"/>
</dbReference>
<comment type="caution">
    <text evidence="2">The sequence shown here is derived from an EMBL/GenBank/DDBJ whole genome shotgun (WGS) entry which is preliminary data.</text>
</comment>
<feature type="domain" description="Methyltransferase type 11" evidence="1">
    <location>
        <begin position="52"/>
        <end position="143"/>
    </location>
</feature>
<name>A0A1J4TZR2_9BACT</name>
<gene>
    <name evidence="2" type="ORF">AUJ29_01130</name>
</gene>
<organism evidence="2 3">
    <name type="scientific">Candidatus Kuenenbacteria bacterium CG1_02_38_13</name>
    <dbReference type="NCBI Taxonomy" id="1805235"/>
    <lineage>
        <taxon>Bacteria</taxon>
        <taxon>Candidatus Kueneniibacteriota</taxon>
    </lineage>
</organism>
<dbReference type="EMBL" id="MNVB01000027">
    <property type="protein sequence ID" value="OIO17586.1"/>
    <property type="molecule type" value="Genomic_DNA"/>
</dbReference>
<dbReference type="CDD" id="cd02440">
    <property type="entry name" value="AdoMet_MTases"/>
    <property type="match status" value="1"/>
</dbReference>
<evidence type="ECO:0000313" key="2">
    <source>
        <dbReference type="EMBL" id="OIO17586.1"/>
    </source>
</evidence>
<reference evidence="2 3" key="1">
    <citation type="journal article" date="2016" name="Environ. Microbiol.">
        <title>Genomic resolution of a cold subsurface aquifer community provides metabolic insights for novel microbes adapted to high CO concentrations.</title>
        <authorList>
            <person name="Probst A.J."/>
            <person name="Castelle C.J."/>
            <person name="Singh A."/>
            <person name="Brown C.T."/>
            <person name="Anantharaman K."/>
            <person name="Sharon I."/>
            <person name="Hug L.A."/>
            <person name="Burstein D."/>
            <person name="Emerson J.B."/>
            <person name="Thomas B.C."/>
            <person name="Banfield J.F."/>
        </authorList>
    </citation>
    <scope>NUCLEOTIDE SEQUENCE [LARGE SCALE GENOMIC DNA]</scope>
    <source>
        <strain evidence="2">CG1_02_38_13</strain>
    </source>
</reference>
<dbReference type="AlphaFoldDB" id="A0A1J4TZR2"/>
<evidence type="ECO:0000259" key="1">
    <source>
        <dbReference type="Pfam" id="PF08241"/>
    </source>
</evidence>